<keyword evidence="3" id="KW-1185">Reference proteome</keyword>
<evidence type="ECO:0000313" key="3">
    <source>
        <dbReference type="Proteomes" id="UP000053558"/>
    </source>
</evidence>
<accession>A0A5M3MI82</accession>
<dbReference type="GO" id="GO:0006556">
    <property type="term" value="P:S-adenosylmethionine biosynthetic process"/>
    <property type="evidence" value="ECO:0007669"/>
    <property type="project" value="UniProtKB-UniPathway"/>
</dbReference>
<dbReference type="Gene3D" id="3.40.50.720">
    <property type="entry name" value="NAD(P)-binding Rossmann-like Domain"/>
    <property type="match status" value="1"/>
</dbReference>
<dbReference type="Proteomes" id="UP000053558">
    <property type="component" value="Unassembled WGS sequence"/>
</dbReference>
<feature type="domain" description="RmlD-like substrate binding" evidence="1">
    <location>
        <begin position="1"/>
        <end position="309"/>
    </location>
</feature>
<dbReference type="EMBL" id="JH711582">
    <property type="protein sequence ID" value="EIW78494.1"/>
    <property type="molecule type" value="Genomic_DNA"/>
</dbReference>
<dbReference type="UniPathway" id="UPA00315">
    <property type="reaction ID" value="UER00080"/>
</dbReference>
<dbReference type="InterPro" id="IPR036291">
    <property type="entry name" value="NAD(P)-bd_dom_sf"/>
</dbReference>
<dbReference type="InterPro" id="IPR029903">
    <property type="entry name" value="RmlD-like-bd"/>
</dbReference>
<dbReference type="Pfam" id="PF04321">
    <property type="entry name" value="RmlD_sub_bind"/>
    <property type="match status" value="1"/>
</dbReference>
<reference evidence="3" key="1">
    <citation type="journal article" date="2012" name="Science">
        <title>The Paleozoic origin of enzymatic lignin decomposition reconstructed from 31 fungal genomes.</title>
        <authorList>
            <person name="Floudas D."/>
            <person name="Binder M."/>
            <person name="Riley R."/>
            <person name="Barry K."/>
            <person name="Blanchette R.A."/>
            <person name="Henrissat B."/>
            <person name="Martinez A.T."/>
            <person name="Otillar R."/>
            <person name="Spatafora J.W."/>
            <person name="Yadav J.S."/>
            <person name="Aerts A."/>
            <person name="Benoit I."/>
            <person name="Boyd A."/>
            <person name="Carlson A."/>
            <person name="Copeland A."/>
            <person name="Coutinho P.M."/>
            <person name="de Vries R.P."/>
            <person name="Ferreira P."/>
            <person name="Findley K."/>
            <person name="Foster B."/>
            <person name="Gaskell J."/>
            <person name="Glotzer D."/>
            <person name="Gorecki P."/>
            <person name="Heitman J."/>
            <person name="Hesse C."/>
            <person name="Hori C."/>
            <person name="Igarashi K."/>
            <person name="Jurgens J.A."/>
            <person name="Kallen N."/>
            <person name="Kersten P."/>
            <person name="Kohler A."/>
            <person name="Kuees U."/>
            <person name="Kumar T.K.A."/>
            <person name="Kuo A."/>
            <person name="LaButti K."/>
            <person name="Larrondo L.F."/>
            <person name="Lindquist E."/>
            <person name="Ling A."/>
            <person name="Lombard V."/>
            <person name="Lucas S."/>
            <person name="Lundell T."/>
            <person name="Martin R."/>
            <person name="McLaughlin D.J."/>
            <person name="Morgenstern I."/>
            <person name="Morin E."/>
            <person name="Murat C."/>
            <person name="Nagy L.G."/>
            <person name="Nolan M."/>
            <person name="Ohm R.A."/>
            <person name="Patyshakuliyeva A."/>
            <person name="Rokas A."/>
            <person name="Ruiz-Duenas F.J."/>
            <person name="Sabat G."/>
            <person name="Salamov A."/>
            <person name="Samejima M."/>
            <person name="Schmutz J."/>
            <person name="Slot J.C."/>
            <person name="St John F."/>
            <person name="Stenlid J."/>
            <person name="Sun H."/>
            <person name="Sun S."/>
            <person name="Syed K."/>
            <person name="Tsang A."/>
            <person name="Wiebenga A."/>
            <person name="Young D."/>
            <person name="Pisabarro A."/>
            <person name="Eastwood D.C."/>
            <person name="Martin F."/>
            <person name="Cullen D."/>
            <person name="Grigoriev I.V."/>
            <person name="Hibbett D.S."/>
        </authorList>
    </citation>
    <scope>NUCLEOTIDE SEQUENCE [LARGE SCALE GENOMIC DNA]</scope>
    <source>
        <strain evidence="3">RWD-64-598 SS2</strain>
    </source>
</reference>
<evidence type="ECO:0000313" key="2">
    <source>
        <dbReference type="EMBL" id="EIW78494.1"/>
    </source>
</evidence>
<dbReference type="GO" id="GO:0048270">
    <property type="term" value="F:methionine adenosyltransferase regulator activity"/>
    <property type="evidence" value="ECO:0007669"/>
    <property type="project" value="TreeGrafter"/>
</dbReference>
<sequence length="329" mass="36400">MKILVTGASGVLGSAVYQAFKTHGHNVTGLANSRPSEGLTKLNLLDEAETAAFFKNWKKDSNEPAWVIHCAAERRPDAFTNDANSIATKLNVEVPRNLASFSSSLGFTLIYISTDYVFDGLKDNKERTPSGYPTSAKTNPLQAYGVSKRDGEDKVLAARDNEGAKATVLRVPVLYGPAPENSDTAVNVLMDYVIDKKSREMDDYAARYPTNVVDIARFLVRLSASEKDLPRIIHCSAKERFTKYQMCGVFARILRQVPGSENVSVEHLNPISAAPTDGVARPYDSQLDIEENKDLVGEFKCSSFEKWCTRHLDHSKKIFVSRPGDYPDV</sequence>
<name>A0A5M3MI82_CONPW</name>
<comment type="caution">
    <text evidence="2">The sequence shown here is derived from an EMBL/GenBank/DDBJ whole genome shotgun (WGS) entry which is preliminary data.</text>
</comment>
<dbReference type="OMA" id="RMPLMFG"/>
<gene>
    <name evidence="2" type="ORF">CONPUDRAFT_138746</name>
</gene>
<dbReference type="GO" id="GO:0048269">
    <property type="term" value="C:methionine adenosyltransferase complex"/>
    <property type="evidence" value="ECO:0007669"/>
    <property type="project" value="TreeGrafter"/>
</dbReference>
<dbReference type="PANTHER" id="PTHR10491:SF4">
    <property type="entry name" value="METHIONINE ADENOSYLTRANSFERASE 2 SUBUNIT BETA"/>
    <property type="match status" value="1"/>
</dbReference>
<dbReference type="GeneID" id="19201249"/>
<dbReference type="InterPro" id="IPR005913">
    <property type="entry name" value="dTDP_dehydrorham_reduct"/>
</dbReference>
<dbReference type="RefSeq" id="XP_007771520.1">
    <property type="nucleotide sequence ID" value="XM_007773330.1"/>
</dbReference>
<dbReference type="OrthoDB" id="6235964at2759"/>
<protein>
    <submittedName>
        <fullName evidence="2">NAD(P)-binding protein</fullName>
    </submittedName>
</protein>
<dbReference type="CDD" id="cd05254">
    <property type="entry name" value="dTDP_HR_like_SDR_e"/>
    <property type="match status" value="1"/>
</dbReference>
<dbReference type="AlphaFoldDB" id="A0A5M3MI82"/>
<evidence type="ECO:0000259" key="1">
    <source>
        <dbReference type="Pfam" id="PF04321"/>
    </source>
</evidence>
<dbReference type="KEGG" id="cput:CONPUDRAFT_138746"/>
<proteinExistence type="predicted"/>
<dbReference type="SUPFAM" id="SSF51735">
    <property type="entry name" value="NAD(P)-binding Rossmann-fold domains"/>
    <property type="match status" value="1"/>
</dbReference>
<dbReference type="PANTHER" id="PTHR10491">
    <property type="entry name" value="DTDP-4-DEHYDRORHAMNOSE REDUCTASE"/>
    <property type="match status" value="1"/>
</dbReference>
<organism evidence="2 3">
    <name type="scientific">Coniophora puteana (strain RWD-64-598)</name>
    <name type="common">Brown rot fungus</name>
    <dbReference type="NCBI Taxonomy" id="741705"/>
    <lineage>
        <taxon>Eukaryota</taxon>
        <taxon>Fungi</taxon>
        <taxon>Dikarya</taxon>
        <taxon>Basidiomycota</taxon>
        <taxon>Agaricomycotina</taxon>
        <taxon>Agaricomycetes</taxon>
        <taxon>Agaricomycetidae</taxon>
        <taxon>Boletales</taxon>
        <taxon>Coniophorineae</taxon>
        <taxon>Coniophoraceae</taxon>
        <taxon>Coniophora</taxon>
    </lineage>
</organism>